<feature type="chain" id="PRO_5044751697" description="C1q domain-containing protein" evidence="5">
    <location>
        <begin position="19"/>
        <end position="207"/>
    </location>
</feature>
<dbReference type="Gene3D" id="2.60.120.40">
    <property type="match status" value="1"/>
</dbReference>
<feature type="signal peptide" evidence="5">
    <location>
        <begin position="1"/>
        <end position="18"/>
    </location>
</feature>
<keyword evidence="2" id="KW-0964">Secreted</keyword>
<dbReference type="Proteomes" id="UP001634394">
    <property type="component" value="Unassembled WGS sequence"/>
</dbReference>
<feature type="domain" description="C1q" evidence="6">
    <location>
        <begin position="77"/>
        <end position="207"/>
    </location>
</feature>
<dbReference type="InterPro" id="IPR050822">
    <property type="entry name" value="Cerebellin_Synaptic_Org"/>
</dbReference>
<gene>
    <name evidence="7" type="ORF">ACJMK2_031325</name>
</gene>
<name>A0ABD3X0G9_SINWO</name>
<dbReference type="AlphaFoldDB" id="A0ABD3X0G9"/>
<keyword evidence="4" id="KW-0175">Coiled coil</keyword>
<dbReference type="EMBL" id="JBJQND010000004">
    <property type="protein sequence ID" value="KAL3879003.1"/>
    <property type="molecule type" value="Genomic_DNA"/>
</dbReference>
<comment type="caution">
    <text evidence="7">The sequence shown here is derived from an EMBL/GenBank/DDBJ whole genome shotgun (WGS) entry which is preliminary data.</text>
</comment>
<comment type="subcellular location">
    <subcellularLocation>
        <location evidence="1">Secreted</location>
    </subcellularLocation>
</comment>
<evidence type="ECO:0000256" key="5">
    <source>
        <dbReference type="SAM" id="SignalP"/>
    </source>
</evidence>
<keyword evidence="8" id="KW-1185">Reference proteome</keyword>
<evidence type="ECO:0000256" key="3">
    <source>
        <dbReference type="ARBA" id="ARBA00022729"/>
    </source>
</evidence>
<evidence type="ECO:0000256" key="4">
    <source>
        <dbReference type="SAM" id="Coils"/>
    </source>
</evidence>
<evidence type="ECO:0000256" key="2">
    <source>
        <dbReference type="ARBA" id="ARBA00022525"/>
    </source>
</evidence>
<accession>A0ABD3X0G9</accession>
<evidence type="ECO:0000313" key="7">
    <source>
        <dbReference type="EMBL" id="KAL3879003.1"/>
    </source>
</evidence>
<dbReference type="PROSITE" id="PS50871">
    <property type="entry name" value="C1Q"/>
    <property type="match status" value="1"/>
</dbReference>
<dbReference type="InterPro" id="IPR008983">
    <property type="entry name" value="Tumour_necrosis_fac-like_dom"/>
</dbReference>
<evidence type="ECO:0000313" key="8">
    <source>
        <dbReference type="Proteomes" id="UP001634394"/>
    </source>
</evidence>
<proteinExistence type="predicted"/>
<dbReference type="GO" id="GO:0005576">
    <property type="term" value="C:extracellular region"/>
    <property type="evidence" value="ECO:0007669"/>
    <property type="project" value="UniProtKB-SubCell"/>
</dbReference>
<sequence>MFCIKLVAIFATLASVRTTILENVGQADLEAVRIRLEEEKAKRLLLQNDVEVLMLQFEELKRNCEQKYKAVNRNVTLETQSIGFTATLAPFTTHVSEQTVIFDNIKVNKGNCYSNSTGRFIAPFRGLYSFSVTVLSYQTVHLLIMKENQEIGRAYAGNSVTSSGSVTVVTEMNKDQFVFVKQYPGKTENMHGSDWSTFTGLLQDRYD</sequence>
<dbReference type="PANTHER" id="PTHR22923">
    <property type="entry name" value="CEREBELLIN-RELATED"/>
    <property type="match status" value="1"/>
</dbReference>
<dbReference type="PANTHER" id="PTHR22923:SF116">
    <property type="entry name" value="C1Q DOMAIN-CONTAINING PROTEIN"/>
    <property type="match status" value="1"/>
</dbReference>
<dbReference type="SMART" id="SM00110">
    <property type="entry name" value="C1Q"/>
    <property type="match status" value="1"/>
</dbReference>
<keyword evidence="3 5" id="KW-0732">Signal</keyword>
<organism evidence="7 8">
    <name type="scientific">Sinanodonta woodiana</name>
    <name type="common">Chinese pond mussel</name>
    <name type="synonym">Anodonta woodiana</name>
    <dbReference type="NCBI Taxonomy" id="1069815"/>
    <lineage>
        <taxon>Eukaryota</taxon>
        <taxon>Metazoa</taxon>
        <taxon>Spiralia</taxon>
        <taxon>Lophotrochozoa</taxon>
        <taxon>Mollusca</taxon>
        <taxon>Bivalvia</taxon>
        <taxon>Autobranchia</taxon>
        <taxon>Heteroconchia</taxon>
        <taxon>Palaeoheterodonta</taxon>
        <taxon>Unionida</taxon>
        <taxon>Unionoidea</taxon>
        <taxon>Unionidae</taxon>
        <taxon>Unioninae</taxon>
        <taxon>Sinanodonta</taxon>
    </lineage>
</organism>
<evidence type="ECO:0000256" key="1">
    <source>
        <dbReference type="ARBA" id="ARBA00004613"/>
    </source>
</evidence>
<dbReference type="InterPro" id="IPR001073">
    <property type="entry name" value="C1q_dom"/>
</dbReference>
<dbReference type="SUPFAM" id="SSF49842">
    <property type="entry name" value="TNF-like"/>
    <property type="match status" value="1"/>
</dbReference>
<evidence type="ECO:0000259" key="6">
    <source>
        <dbReference type="PROSITE" id="PS50871"/>
    </source>
</evidence>
<dbReference type="Pfam" id="PF00386">
    <property type="entry name" value="C1q"/>
    <property type="match status" value="1"/>
</dbReference>
<feature type="coiled-coil region" evidence="4">
    <location>
        <begin position="29"/>
        <end position="74"/>
    </location>
</feature>
<reference evidence="7 8" key="1">
    <citation type="submission" date="2024-11" db="EMBL/GenBank/DDBJ databases">
        <title>Chromosome-level genome assembly of the freshwater bivalve Anodonta woodiana.</title>
        <authorList>
            <person name="Chen X."/>
        </authorList>
    </citation>
    <scope>NUCLEOTIDE SEQUENCE [LARGE SCALE GENOMIC DNA]</scope>
    <source>
        <strain evidence="7">MN2024</strain>
        <tissue evidence="7">Gills</tissue>
    </source>
</reference>
<protein>
    <recommendedName>
        <fullName evidence="6">C1q domain-containing protein</fullName>
    </recommendedName>
</protein>